<feature type="region of interest" description="Disordered" evidence="1">
    <location>
        <begin position="194"/>
        <end position="218"/>
    </location>
</feature>
<dbReference type="AlphaFoldDB" id="A0AAE0ZJU1"/>
<reference evidence="2" key="1">
    <citation type="journal article" date="2023" name="G3 (Bethesda)">
        <title>A reference genome for the long-term kleptoplast-retaining sea slug Elysia crispata morphotype clarki.</title>
        <authorList>
            <person name="Eastman K.E."/>
            <person name="Pendleton A.L."/>
            <person name="Shaikh M.A."/>
            <person name="Suttiyut T."/>
            <person name="Ogas R."/>
            <person name="Tomko P."/>
            <person name="Gavelis G."/>
            <person name="Widhalm J.R."/>
            <person name="Wisecaver J.H."/>
        </authorList>
    </citation>
    <scope>NUCLEOTIDE SEQUENCE</scope>
    <source>
        <strain evidence="2">ECLA1</strain>
    </source>
</reference>
<gene>
    <name evidence="2" type="ORF">RRG08_046917</name>
</gene>
<dbReference type="Proteomes" id="UP001283361">
    <property type="component" value="Unassembled WGS sequence"/>
</dbReference>
<feature type="region of interest" description="Disordered" evidence="1">
    <location>
        <begin position="248"/>
        <end position="269"/>
    </location>
</feature>
<comment type="caution">
    <text evidence="2">The sequence shown here is derived from an EMBL/GenBank/DDBJ whole genome shotgun (WGS) entry which is preliminary data.</text>
</comment>
<sequence>MELANLTYRSGGGDGGGTMSDSEMSVGRRRQRNFNHNMTGRSDTMHQDQHRNLPIYLVEQGRLPGIPKGRKVRKRKPHRHISSLKAFDIIDTNRTDISKMSSEFHVGDFMETNRTIGTEGSDLDYQHMLPHHHQLLPGPIPYTRTTPLYSDGPLSNNISAAADARFPELNPLTPTNHTANPATTNANNTSSTLKIAHGYGPTPNQQASPYVKPAPNTSHPVSLTPGRWAGQSDVSLPLGRASVKGMRRSIGDVRPPDSAPSLDQSPSRLKQVRLSEFDNYFK</sequence>
<name>A0AAE0ZJU1_9GAST</name>
<accession>A0AAE0ZJU1</accession>
<organism evidence="2 3">
    <name type="scientific">Elysia crispata</name>
    <name type="common">lettuce slug</name>
    <dbReference type="NCBI Taxonomy" id="231223"/>
    <lineage>
        <taxon>Eukaryota</taxon>
        <taxon>Metazoa</taxon>
        <taxon>Spiralia</taxon>
        <taxon>Lophotrochozoa</taxon>
        <taxon>Mollusca</taxon>
        <taxon>Gastropoda</taxon>
        <taxon>Heterobranchia</taxon>
        <taxon>Euthyneura</taxon>
        <taxon>Panpulmonata</taxon>
        <taxon>Sacoglossa</taxon>
        <taxon>Placobranchoidea</taxon>
        <taxon>Plakobranchidae</taxon>
        <taxon>Elysia</taxon>
    </lineage>
</organism>
<evidence type="ECO:0000313" key="3">
    <source>
        <dbReference type="Proteomes" id="UP001283361"/>
    </source>
</evidence>
<evidence type="ECO:0000256" key="1">
    <source>
        <dbReference type="SAM" id="MobiDB-lite"/>
    </source>
</evidence>
<keyword evidence="3" id="KW-1185">Reference proteome</keyword>
<protein>
    <submittedName>
        <fullName evidence="2">Uncharacterized protein</fullName>
    </submittedName>
</protein>
<evidence type="ECO:0000313" key="2">
    <source>
        <dbReference type="EMBL" id="KAK3769812.1"/>
    </source>
</evidence>
<feature type="region of interest" description="Disordered" evidence="1">
    <location>
        <begin position="1"/>
        <end position="27"/>
    </location>
</feature>
<proteinExistence type="predicted"/>
<dbReference type="EMBL" id="JAWDGP010003890">
    <property type="protein sequence ID" value="KAK3769812.1"/>
    <property type="molecule type" value="Genomic_DNA"/>
</dbReference>